<feature type="compositionally biased region" description="Polar residues" evidence="1">
    <location>
        <begin position="105"/>
        <end position="120"/>
    </location>
</feature>
<dbReference type="AlphaFoldDB" id="A0A4S4KNW1"/>
<name>A0A4S4KNW1_9APHY</name>
<organism evidence="2 3">
    <name type="scientific">Hermanssonia centrifuga</name>
    <dbReference type="NCBI Taxonomy" id="98765"/>
    <lineage>
        <taxon>Eukaryota</taxon>
        <taxon>Fungi</taxon>
        <taxon>Dikarya</taxon>
        <taxon>Basidiomycota</taxon>
        <taxon>Agaricomycotina</taxon>
        <taxon>Agaricomycetes</taxon>
        <taxon>Polyporales</taxon>
        <taxon>Meruliaceae</taxon>
        <taxon>Hermanssonia</taxon>
    </lineage>
</organism>
<accession>A0A4S4KNW1</accession>
<comment type="caution">
    <text evidence="2">The sequence shown here is derived from an EMBL/GenBank/DDBJ whole genome shotgun (WGS) entry which is preliminary data.</text>
</comment>
<sequence length="584" mass="64402">MKAVRDAEDSAKAVEAEKLTHQQQMLVRIAELEAQVQKGAGAGPVHPPNPAKLIAKGQLRGAQLPQHNLAAAEIITPKSSGKPAKEFMLAAEGGTRKLVKKTRATALSSPTPNGARQTEVMTKRKAEDHPDSSTSSKKMKGRRVSGIQVSAGRDGPNVVPGGKGSKGKGKLVVSSQSTIQTATADSEDDDDYSNSSDEIQEFDDFSDDEFGEEMMLVKMEENDPIVISDDEDDVAMEGVLPQGGNVGEAADKDRQYGHRMTTQGMVYIVDESSEEELAPDDILPWSRATGMRGRRFTQEDLPIPRDLHKIFVRLYIRRVIGWLGDQAAAFSLCGVDLLPAMRTAWDKTFLDHPHDILTRGAVYYIKIYEWRSVIGRLGINLVVEYFRTRTDLVTALDRKIYVEEMVKDGSLLPFVYARTKLMPDGEGLATHLRLTTIPGEPRAPNAYPIGALAIVATAIERGLTGFRSGDLTTGRIYHKFGHLFWGRIAEKYLHNTKNCISEKSWKIIMVRAARTSTPLAVRKEFNDIVTKLPTVGGVRDDYELQDNTDEEWEQENNWGTEGVVAEVAEVGVQANSDHMEEVGG</sequence>
<feature type="region of interest" description="Disordered" evidence="1">
    <location>
        <begin position="100"/>
        <end position="205"/>
    </location>
</feature>
<feature type="compositionally biased region" description="Acidic residues" evidence="1">
    <location>
        <begin position="185"/>
        <end position="205"/>
    </location>
</feature>
<dbReference type="EMBL" id="SGPJ01000119">
    <property type="protein sequence ID" value="THG98439.1"/>
    <property type="molecule type" value="Genomic_DNA"/>
</dbReference>
<gene>
    <name evidence="2" type="ORF">EW026_g3744</name>
</gene>
<feature type="compositionally biased region" description="Basic and acidic residues" evidence="1">
    <location>
        <begin position="121"/>
        <end position="131"/>
    </location>
</feature>
<proteinExistence type="predicted"/>
<protein>
    <submittedName>
        <fullName evidence="2">Uncharacterized protein</fullName>
    </submittedName>
</protein>
<evidence type="ECO:0000256" key="1">
    <source>
        <dbReference type="SAM" id="MobiDB-lite"/>
    </source>
</evidence>
<evidence type="ECO:0000313" key="3">
    <source>
        <dbReference type="Proteomes" id="UP000309038"/>
    </source>
</evidence>
<dbReference type="Proteomes" id="UP000309038">
    <property type="component" value="Unassembled WGS sequence"/>
</dbReference>
<keyword evidence="3" id="KW-1185">Reference proteome</keyword>
<reference evidence="2 3" key="1">
    <citation type="submission" date="2019-02" db="EMBL/GenBank/DDBJ databases">
        <title>Genome sequencing of the rare red list fungi Phlebia centrifuga.</title>
        <authorList>
            <person name="Buettner E."/>
            <person name="Kellner H."/>
        </authorList>
    </citation>
    <scope>NUCLEOTIDE SEQUENCE [LARGE SCALE GENOMIC DNA]</scope>
    <source>
        <strain evidence="2 3">DSM 108282</strain>
    </source>
</reference>
<evidence type="ECO:0000313" key="2">
    <source>
        <dbReference type="EMBL" id="THG98439.1"/>
    </source>
</evidence>